<evidence type="ECO:0000256" key="8">
    <source>
        <dbReference type="ARBA" id="ARBA00023136"/>
    </source>
</evidence>
<feature type="transmembrane region" description="Helical" evidence="9">
    <location>
        <begin position="55"/>
        <end position="73"/>
    </location>
</feature>
<evidence type="ECO:0000313" key="12">
    <source>
        <dbReference type="EMBL" id="EGW31670.1"/>
    </source>
</evidence>
<dbReference type="GO" id="GO:0016020">
    <property type="term" value="C:membrane"/>
    <property type="evidence" value="ECO:0007669"/>
    <property type="project" value="UniProtKB-SubCell"/>
</dbReference>
<name>G3AR09_SPAPN</name>
<dbReference type="Pfam" id="PF22776">
    <property type="entry name" value="K_trans_C"/>
    <property type="match status" value="1"/>
</dbReference>
<reference evidence="12 13" key="1">
    <citation type="journal article" date="2011" name="Proc. Natl. Acad. Sci. U.S.A.">
        <title>Comparative genomics of xylose-fermenting fungi for enhanced biofuel production.</title>
        <authorList>
            <person name="Wohlbach D.J."/>
            <person name="Kuo A."/>
            <person name="Sato T.K."/>
            <person name="Potts K.M."/>
            <person name="Salamov A.A."/>
            <person name="LaButti K.M."/>
            <person name="Sun H."/>
            <person name="Clum A."/>
            <person name="Pangilinan J.L."/>
            <person name="Lindquist E.A."/>
            <person name="Lucas S."/>
            <person name="Lapidus A."/>
            <person name="Jin M."/>
            <person name="Gunawan C."/>
            <person name="Balan V."/>
            <person name="Dale B.E."/>
            <person name="Jeffries T.W."/>
            <person name="Zinkel R."/>
            <person name="Barry K.W."/>
            <person name="Grigoriev I.V."/>
            <person name="Gasch A.P."/>
        </authorList>
    </citation>
    <scope>NUCLEOTIDE SEQUENCE [LARGE SCALE GENOMIC DNA]</scope>
    <source>
        <strain evidence="13">NRRL Y-27907 / 11-Y1</strain>
    </source>
</reference>
<evidence type="ECO:0000256" key="6">
    <source>
        <dbReference type="ARBA" id="ARBA00022989"/>
    </source>
</evidence>
<dbReference type="eggNOG" id="ENOG502QPSA">
    <property type="taxonomic scope" value="Eukaryota"/>
</dbReference>
<keyword evidence="2" id="KW-0813">Transport</keyword>
<dbReference type="InterPro" id="IPR003855">
    <property type="entry name" value="K+_transporter"/>
</dbReference>
<feature type="transmembrane region" description="Helical" evidence="9">
    <location>
        <begin position="517"/>
        <end position="536"/>
    </location>
</feature>
<feature type="transmembrane region" description="Helical" evidence="9">
    <location>
        <begin position="378"/>
        <end position="411"/>
    </location>
</feature>
<dbReference type="RefSeq" id="XP_007376448.1">
    <property type="nucleotide sequence ID" value="XM_007376386.1"/>
</dbReference>
<dbReference type="NCBIfam" id="TIGR00794">
    <property type="entry name" value="kup"/>
    <property type="match status" value="1"/>
</dbReference>
<feature type="transmembrane region" description="Helical" evidence="9">
    <location>
        <begin position="227"/>
        <end position="247"/>
    </location>
</feature>
<evidence type="ECO:0000256" key="5">
    <source>
        <dbReference type="ARBA" id="ARBA00022958"/>
    </source>
</evidence>
<feature type="transmembrane region" description="Helical" evidence="9">
    <location>
        <begin position="187"/>
        <end position="207"/>
    </location>
</feature>
<dbReference type="GO" id="GO:0015079">
    <property type="term" value="F:potassium ion transmembrane transporter activity"/>
    <property type="evidence" value="ECO:0007669"/>
    <property type="project" value="InterPro"/>
</dbReference>
<organism evidence="13">
    <name type="scientific">Spathaspora passalidarum (strain NRRL Y-27907 / 11-Y1)</name>
    <dbReference type="NCBI Taxonomy" id="619300"/>
    <lineage>
        <taxon>Eukaryota</taxon>
        <taxon>Fungi</taxon>
        <taxon>Dikarya</taxon>
        <taxon>Ascomycota</taxon>
        <taxon>Saccharomycotina</taxon>
        <taxon>Pichiomycetes</taxon>
        <taxon>Debaryomycetaceae</taxon>
        <taxon>Spathaspora</taxon>
    </lineage>
</organism>
<dbReference type="InterPro" id="IPR053952">
    <property type="entry name" value="K_trans_C"/>
</dbReference>
<accession>G3AR09</accession>
<proteinExistence type="predicted"/>
<feature type="transmembrane region" description="Helical" evidence="9">
    <location>
        <begin position="431"/>
        <end position="451"/>
    </location>
</feature>
<feature type="transmembrane region" description="Helical" evidence="9">
    <location>
        <begin position="489"/>
        <end position="510"/>
    </location>
</feature>
<evidence type="ECO:0008006" key="14">
    <source>
        <dbReference type="Google" id="ProtNLM"/>
    </source>
</evidence>
<dbReference type="PANTHER" id="PTHR30540:SF83">
    <property type="entry name" value="K+ POTASSIUM TRANSPORTER"/>
    <property type="match status" value="1"/>
</dbReference>
<dbReference type="Proteomes" id="UP000000709">
    <property type="component" value="Unassembled WGS sequence"/>
</dbReference>
<evidence type="ECO:0000256" key="7">
    <source>
        <dbReference type="ARBA" id="ARBA00023065"/>
    </source>
</evidence>
<keyword evidence="5" id="KW-0630">Potassium</keyword>
<feature type="transmembrane region" description="Helical" evidence="9">
    <location>
        <begin position="259"/>
        <end position="281"/>
    </location>
</feature>
<feature type="transmembrane region" description="Helical" evidence="9">
    <location>
        <begin position="463"/>
        <end position="483"/>
    </location>
</feature>
<dbReference type="KEGG" id="spaa:SPAPADRAFT_67704"/>
<feature type="transmembrane region" description="Helical" evidence="9">
    <location>
        <begin position="335"/>
        <end position="357"/>
    </location>
</feature>
<dbReference type="OMA" id="IWHAVAN"/>
<feature type="transmembrane region" description="Helical" evidence="9">
    <location>
        <begin position="93"/>
        <end position="119"/>
    </location>
</feature>
<keyword evidence="13" id="KW-1185">Reference proteome</keyword>
<evidence type="ECO:0000256" key="2">
    <source>
        <dbReference type="ARBA" id="ARBA00022448"/>
    </source>
</evidence>
<keyword evidence="7" id="KW-0406">Ion transport</keyword>
<evidence type="ECO:0000256" key="9">
    <source>
        <dbReference type="SAM" id="Phobius"/>
    </source>
</evidence>
<dbReference type="Pfam" id="PF02705">
    <property type="entry name" value="K_trans"/>
    <property type="match status" value="1"/>
</dbReference>
<dbReference type="OrthoDB" id="504708at2759"/>
<dbReference type="InterPro" id="IPR053951">
    <property type="entry name" value="K_trans_N"/>
</dbReference>
<protein>
    <recommendedName>
        <fullName evidence="14">High affinity potassium transporter</fullName>
    </recommendedName>
</protein>
<dbReference type="STRING" id="619300.G3AR09"/>
<gene>
    <name evidence="12" type="ORF">SPAPADRAFT_67704</name>
</gene>
<evidence type="ECO:0000259" key="10">
    <source>
        <dbReference type="Pfam" id="PF02705"/>
    </source>
</evidence>
<feature type="domain" description="K+ potassium transporter C-terminal" evidence="11">
    <location>
        <begin position="611"/>
        <end position="686"/>
    </location>
</feature>
<dbReference type="HOGENOM" id="CLU_008142_4_0_1"/>
<dbReference type="PANTHER" id="PTHR30540">
    <property type="entry name" value="OSMOTIC STRESS POTASSIUM TRANSPORTER"/>
    <property type="match status" value="1"/>
</dbReference>
<feature type="domain" description="K+ potassium transporter integral membrane" evidence="10">
    <location>
        <begin position="59"/>
        <end position="555"/>
    </location>
</feature>
<evidence type="ECO:0000256" key="3">
    <source>
        <dbReference type="ARBA" id="ARBA00022538"/>
    </source>
</evidence>
<comment type="subcellular location">
    <subcellularLocation>
        <location evidence="1">Membrane</location>
        <topology evidence="1">Multi-pass membrane protein</topology>
    </subcellularLocation>
</comment>
<evidence type="ECO:0000313" key="13">
    <source>
        <dbReference type="Proteomes" id="UP000000709"/>
    </source>
</evidence>
<sequence>MRNNSQSDLTDRYEIASIEERDDSTISSELSIEDKRSIDTIEHVSPTKKQSWREIFMLSFSSLGVIYGDLGTSPLYTLSSIRYKKLPPTEDEIYGAVSVIFYIFTIIVIIKYVLIVLVIGANNGEGGQVAIYGKIAHQLNIGPKGVTMPGAAREVSDIQLVSRQGTMASSVESYTSRIEHIRKHPRMIVAIKGFILTCCFIGCALVVSDGLLTPTASILSAIGGIQVAVPSFKSVLAVSEVILVVLFSIQQFGSNKISFLFAPIIFIWLIGLMICGIYNIAKYQPGIFAALSPHYAIKILQESGIDVLGGAMLSITGTEAMFADLGHFGRLPIQLTLGCFVYPTLIICYLGQAAYLVHHPDAYINPFFLSLPGGTGGGVYWAVFVFATIATVIASQALILSVFSIFAQLIHLDCFPKLKITHVSSGYAGKVYIGAINWMLMIGVMLTMAGFQNSHRTTAAYGLGISLDLFVTSLLILICMFYVYNWHIIWPILFLLIFGPLEFSLIISNMKKVPRGAWFPIMITVLLSTFLSVWRWCRSRKVEQEFNSKIKIGDLFPYFKKAETIEINLNHKESNQEDSHQFGKTDVKTRFGILHLTRHEGLGIMYVDSILTNSPNTLPDLYTKLVTTFVSIPSHFVFCAIRVMSIPFVPDEQRLFVAPMKLPDHYKCVIRFGYMELTRIDKAMISLIMSKIPALSGLNEDQLEKYPKLHIFENDLI</sequence>
<keyword evidence="6 9" id="KW-1133">Transmembrane helix</keyword>
<keyword evidence="3" id="KW-0633">Potassium transport</keyword>
<dbReference type="EMBL" id="GL996503">
    <property type="protein sequence ID" value="EGW31670.1"/>
    <property type="molecule type" value="Genomic_DNA"/>
</dbReference>
<dbReference type="GeneID" id="18875176"/>
<dbReference type="AlphaFoldDB" id="G3AR09"/>
<evidence type="ECO:0000256" key="4">
    <source>
        <dbReference type="ARBA" id="ARBA00022692"/>
    </source>
</evidence>
<dbReference type="InParanoid" id="G3AR09"/>
<evidence type="ECO:0000256" key="1">
    <source>
        <dbReference type="ARBA" id="ARBA00004141"/>
    </source>
</evidence>
<evidence type="ECO:0000259" key="11">
    <source>
        <dbReference type="Pfam" id="PF22776"/>
    </source>
</evidence>
<keyword evidence="4 9" id="KW-0812">Transmembrane</keyword>
<keyword evidence="8 9" id="KW-0472">Membrane</keyword>